<evidence type="ECO:0000256" key="2">
    <source>
        <dbReference type="ARBA" id="ARBA00023315"/>
    </source>
</evidence>
<dbReference type="CDD" id="cd00830">
    <property type="entry name" value="KAS_III"/>
    <property type="match status" value="1"/>
</dbReference>
<dbReference type="InterPro" id="IPR016039">
    <property type="entry name" value="Thiolase-like"/>
</dbReference>
<dbReference type="RefSeq" id="WP_161920346.1">
    <property type="nucleotide sequence ID" value="NZ_JAACYS010000024.1"/>
</dbReference>
<organism evidence="5 6">
    <name type="scientific">Pallidibacillus pasinlerensis</name>
    <dbReference type="NCBI Taxonomy" id="2703818"/>
    <lineage>
        <taxon>Bacteria</taxon>
        <taxon>Bacillati</taxon>
        <taxon>Bacillota</taxon>
        <taxon>Bacilli</taxon>
        <taxon>Bacillales</taxon>
        <taxon>Bacillaceae</taxon>
        <taxon>Pallidibacillus</taxon>
    </lineage>
</organism>
<proteinExistence type="predicted"/>
<evidence type="ECO:0000313" key="6">
    <source>
        <dbReference type="Proteomes" id="UP000743899"/>
    </source>
</evidence>
<dbReference type="Gene3D" id="3.40.47.10">
    <property type="match status" value="1"/>
</dbReference>
<evidence type="ECO:0000313" key="5">
    <source>
        <dbReference type="EMBL" id="NCU17513.1"/>
    </source>
</evidence>
<feature type="domain" description="Beta-ketoacyl-[acyl-carrier-protein] synthase III N-terminal" evidence="4">
    <location>
        <begin position="111"/>
        <end position="186"/>
    </location>
</feature>
<evidence type="ECO:0000256" key="1">
    <source>
        <dbReference type="ARBA" id="ARBA00022679"/>
    </source>
</evidence>
<dbReference type="Proteomes" id="UP000743899">
    <property type="component" value="Unassembled WGS sequence"/>
</dbReference>
<evidence type="ECO:0000259" key="3">
    <source>
        <dbReference type="Pfam" id="PF08541"/>
    </source>
</evidence>
<protein>
    <submittedName>
        <fullName evidence="5">Beta-ketoacyl-ACP synthase III</fullName>
        <ecNumber evidence="5">2.3.1.41</ecNumber>
    </submittedName>
</protein>
<evidence type="ECO:0000259" key="4">
    <source>
        <dbReference type="Pfam" id="PF08545"/>
    </source>
</evidence>
<dbReference type="InterPro" id="IPR013751">
    <property type="entry name" value="ACP_syn_III_N"/>
</dbReference>
<dbReference type="GO" id="GO:0004315">
    <property type="term" value="F:3-oxoacyl-[acyl-carrier-protein] synthase activity"/>
    <property type="evidence" value="ECO:0007669"/>
    <property type="project" value="UniProtKB-EC"/>
</dbReference>
<dbReference type="SUPFAM" id="SSF53901">
    <property type="entry name" value="Thiolase-like"/>
    <property type="match status" value="1"/>
</dbReference>
<dbReference type="Pfam" id="PF08541">
    <property type="entry name" value="ACP_syn_III_C"/>
    <property type="match status" value="1"/>
</dbReference>
<accession>A0ABX0A8J9</accession>
<reference evidence="5 6" key="1">
    <citation type="submission" date="2020-01" db="EMBL/GenBank/DDBJ databases">
        <title>A novel Bacillus sp. from Pasinler.</title>
        <authorList>
            <person name="Adiguzel A."/>
            <person name="Ay H."/>
            <person name="Baltaci M.O."/>
        </authorList>
    </citation>
    <scope>NUCLEOTIDE SEQUENCE [LARGE SCALE GENOMIC DNA]</scope>
    <source>
        <strain evidence="5 6">P1</strain>
    </source>
</reference>
<gene>
    <name evidence="5" type="ORF">GW534_07005</name>
</gene>
<feature type="domain" description="Beta-ketoacyl-[acyl-carrier-protein] synthase III C-terminal" evidence="3">
    <location>
        <begin position="243"/>
        <end position="328"/>
    </location>
</feature>
<sequence>MFNVKIIGSGKSVGSIVKKSTDLEKEMSIPSGWIERATGIYSRYYIDSEKGENALSLGVDAARQAIKDSGLALEDIDCIIGANGSPMQAIPCAASLFQRELGLENSGIPCFDVDSTCYSFPIALFVASNLINSGIYKNVLIISSDTPSPTLEKTDKEVRALFGDGAAAFVVTRSEGESKVHRFLLKTYSIGADYTCVKGGGTLKHPNNPNTKLEDNLFHMEGTRVFKAALRYVPAFLREFFSENSLRKDEFQYIVPHQTSKKGIDVFKRFGFDLERVGNHIRTHGNCIAASIPMLLHDLITSQKIQRGDNVLLIGTSAGLSIGALSLTY</sequence>
<dbReference type="InterPro" id="IPR013747">
    <property type="entry name" value="ACP_syn_III_C"/>
</dbReference>
<dbReference type="EC" id="2.3.1.41" evidence="5"/>
<dbReference type="PANTHER" id="PTHR34069">
    <property type="entry name" value="3-OXOACYL-[ACYL-CARRIER-PROTEIN] SYNTHASE 3"/>
    <property type="match status" value="1"/>
</dbReference>
<name>A0ABX0A8J9_9BACI</name>
<keyword evidence="1 5" id="KW-0808">Transferase</keyword>
<dbReference type="PANTHER" id="PTHR34069:SF2">
    <property type="entry name" value="BETA-KETOACYL-[ACYL-CARRIER-PROTEIN] SYNTHASE III"/>
    <property type="match status" value="1"/>
</dbReference>
<comment type="caution">
    <text evidence="5">The sequence shown here is derived from an EMBL/GenBank/DDBJ whole genome shotgun (WGS) entry which is preliminary data.</text>
</comment>
<dbReference type="Pfam" id="PF08545">
    <property type="entry name" value="ACP_syn_III"/>
    <property type="match status" value="1"/>
</dbReference>
<keyword evidence="2 5" id="KW-0012">Acyltransferase</keyword>
<dbReference type="EMBL" id="JAACYS010000024">
    <property type="protein sequence ID" value="NCU17513.1"/>
    <property type="molecule type" value="Genomic_DNA"/>
</dbReference>
<keyword evidence="6" id="KW-1185">Reference proteome</keyword>